<organism evidence="2 3">
    <name type="scientific">Rhodoplanes roseus</name>
    <dbReference type="NCBI Taxonomy" id="29409"/>
    <lineage>
        <taxon>Bacteria</taxon>
        <taxon>Pseudomonadati</taxon>
        <taxon>Pseudomonadota</taxon>
        <taxon>Alphaproteobacteria</taxon>
        <taxon>Hyphomicrobiales</taxon>
        <taxon>Nitrobacteraceae</taxon>
        <taxon>Rhodoplanes</taxon>
    </lineage>
</organism>
<dbReference type="EMBL" id="NPEX01000041">
    <property type="protein sequence ID" value="RAI44547.1"/>
    <property type="molecule type" value="Genomic_DNA"/>
</dbReference>
<reference evidence="2 3" key="1">
    <citation type="submission" date="2017-07" db="EMBL/GenBank/DDBJ databases">
        <title>Draft Genome Sequences of Select Purple Nonsulfur Bacteria.</title>
        <authorList>
            <person name="Lasarre B."/>
            <person name="Mckinlay J.B."/>
        </authorList>
    </citation>
    <scope>NUCLEOTIDE SEQUENCE [LARGE SCALE GENOMIC DNA]</scope>
    <source>
        <strain evidence="2 3">DSM 5909</strain>
    </source>
</reference>
<dbReference type="Proteomes" id="UP000249130">
    <property type="component" value="Unassembled WGS sequence"/>
</dbReference>
<dbReference type="InterPro" id="IPR029032">
    <property type="entry name" value="AhpD-like"/>
</dbReference>
<dbReference type="InterPro" id="IPR004675">
    <property type="entry name" value="AhpD_core"/>
</dbReference>
<dbReference type="InterPro" id="IPR003779">
    <property type="entry name" value="CMD-like"/>
</dbReference>
<dbReference type="PANTHER" id="PTHR34846:SF10">
    <property type="entry name" value="CYTOPLASMIC PROTEIN"/>
    <property type="match status" value="1"/>
</dbReference>
<evidence type="ECO:0000259" key="1">
    <source>
        <dbReference type="Pfam" id="PF02627"/>
    </source>
</evidence>
<dbReference type="GO" id="GO:0051920">
    <property type="term" value="F:peroxiredoxin activity"/>
    <property type="evidence" value="ECO:0007669"/>
    <property type="project" value="InterPro"/>
</dbReference>
<dbReference type="AlphaFoldDB" id="A0A327L2E5"/>
<keyword evidence="2" id="KW-0575">Peroxidase</keyword>
<dbReference type="Pfam" id="PF02627">
    <property type="entry name" value="CMD"/>
    <property type="match status" value="1"/>
</dbReference>
<gene>
    <name evidence="2" type="ORF">CH341_08525</name>
</gene>
<keyword evidence="3" id="KW-1185">Reference proteome</keyword>
<feature type="domain" description="Carboxymuconolactone decarboxylase-like" evidence="1">
    <location>
        <begin position="18"/>
        <end position="95"/>
    </location>
</feature>
<dbReference type="NCBIfam" id="TIGR00778">
    <property type="entry name" value="ahpD_dom"/>
    <property type="match status" value="1"/>
</dbReference>
<evidence type="ECO:0000313" key="2">
    <source>
        <dbReference type="EMBL" id="RAI44547.1"/>
    </source>
</evidence>
<sequence>MKERLSNWLGRKNGGVEAMMGVEAWVAEAPIDHRLLELVKTRVSQINGCAFCLHMHSEDARKGGESDTRLLLLDAWAESALYSERERAALAWAEALTRIADTHAPDATYEEVRRHFSEDELIALSIAIGMINAWNRLAIGFRVQHPSDRKAAAAAA</sequence>
<dbReference type="RefSeq" id="WP_111418618.1">
    <property type="nucleotide sequence ID" value="NZ_NPEX01000041.1"/>
</dbReference>
<comment type="caution">
    <text evidence="2">The sequence shown here is derived from an EMBL/GenBank/DDBJ whole genome shotgun (WGS) entry which is preliminary data.</text>
</comment>
<dbReference type="SUPFAM" id="SSF69118">
    <property type="entry name" value="AhpD-like"/>
    <property type="match status" value="1"/>
</dbReference>
<keyword evidence="2" id="KW-0560">Oxidoreductase</keyword>
<name>A0A327L2E5_9BRAD</name>
<proteinExistence type="predicted"/>
<dbReference type="OrthoDB" id="9801997at2"/>
<dbReference type="PANTHER" id="PTHR34846">
    <property type="entry name" value="4-CARBOXYMUCONOLACTONE DECARBOXYLASE FAMILY PROTEIN (AFU_ORTHOLOGUE AFUA_6G11590)"/>
    <property type="match status" value="1"/>
</dbReference>
<protein>
    <submittedName>
        <fullName evidence="2">Alkylhydroperoxidase</fullName>
    </submittedName>
</protein>
<evidence type="ECO:0000313" key="3">
    <source>
        <dbReference type="Proteomes" id="UP000249130"/>
    </source>
</evidence>
<accession>A0A327L2E5</accession>
<dbReference type="Gene3D" id="1.20.1290.10">
    <property type="entry name" value="AhpD-like"/>
    <property type="match status" value="1"/>
</dbReference>